<protein>
    <recommendedName>
        <fullName evidence="2">Vertnin</fullName>
    </recommendedName>
</protein>
<dbReference type="InterPro" id="IPR047273">
    <property type="entry name" value="VRTN_OTU_dom"/>
</dbReference>
<dbReference type="GeneTree" id="ENSGT00390000007874"/>
<dbReference type="GO" id="GO:0006357">
    <property type="term" value="P:regulation of transcription by RNA polymerase II"/>
    <property type="evidence" value="ECO:0007669"/>
    <property type="project" value="TreeGrafter"/>
</dbReference>
<evidence type="ECO:0000313" key="5">
    <source>
        <dbReference type="Proteomes" id="UP000675900"/>
    </source>
</evidence>
<dbReference type="CDD" id="cd22791">
    <property type="entry name" value="OTU_VRTN"/>
    <property type="match status" value="1"/>
</dbReference>
<reference evidence="4" key="2">
    <citation type="submission" date="2025-09" db="UniProtKB">
        <authorList>
            <consortium name="Ensembl"/>
        </authorList>
    </citation>
    <scope>IDENTIFICATION</scope>
</reference>
<dbReference type="PANTHER" id="PTHR16081">
    <property type="entry name" value="VERTNIN"/>
    <property type="match status" value="1"/>
</dbReference>
<reference evidence="4" key="1">
    <citation type="submission" date="2025-08" db="UniProtKB">
        <authorList>
            <consortium name="Ensembl"/>
        </authorList>
    </citation>
    <scope>IDENTIFICATION</scope>
</reference>
<evidence type="ECO:0000313" key="4">
    <source>
        <dbReference type="Ensembl" id="ENSPTIP00000017859.1"/>
    </source>
</evidence>
<proteinExistence type="inferred from homology"/>
<organism evidence="4 5">
    <name type="scientific">Panthera tigris altaica</name>
    <name type="common">Siberian tiger</name>
    <dbReference type="NCBI Taxonomy" id="74533"/>
    <lineage>
        <taxon>Eukaryota</taxon>
        <taxon>Metazoa</taxon>
        <taxon>Chordata</taxon>
        <taxon>Craniata</taxon>
        <taxon>Vertebrata</taxon>
        <taxon>Euteleostomi</taxon>
        <taxon>Mammalia</taxon>
        <taxon>Eutheria</taxon>
        <taxon>Laurasiatheria</taxon>
        <taxon>Carnivora</taxon>
        <taxon>Feliformia</taxon>
        <taxon>Felidae</taxon>
        <taxon>Pantherinae</taxon>
        <taxon>Panthera</taxon>
    </lineage>
</organism>
<comment type="similarity">
    <text evidence="1">Belongs to the vertnin family.</text>
</comment>
<dbReference type="Ensembl" id="ENSPTIT00000022095.1">
    <property type="protein sequence ID" value="ENSPTIP00000017859.1"/>
    <property type="gene ID" value="ENSPTIG00000016173.1"/>
</dbReference>
<feature type="region of interest" description="Disordered" evidence="3">
    <location>
        <begin position="505"/>
        <end position="539"/>
    </location>
</feature>
<dbReference type="PANTHER" id="PTHR16081:SF0">
    <property type="entry name" value="VERTNIN"/>
    <property type="match status" value="1"/>
</dbReference>
<dbReference type="InterPro" id="IPR038822">
    <property type="entry name" value="Vertnin-like"/>
</dbReference>
<name>A0A8C9K7P2_PANTA</name>
<gene>
    <name evidence="4" type="primary">VRTN</name>
</gene>
<accession>A0A8C9K7P2</accession>
<dbReference type="Proteomes" id="UP000675900">
    <property type="component" value="Unassembled WGS sequence"/>
</dbReference>
<keyword evidence="5" id="KW-1185">Reference proteome</keyword>
<sequence>MTSREQLVQQVLQELQEAVESEGLEGLVGAALEAKQVLSSFTLPTCREGGSGPQVLEVDSVALSLYPEDAPRNMLPLVCKGEGSLLFEAASVLLWGDAGFSLELRARTVVEMLLHRHYYLQGMIDSKVMLQAVRYSLRSEDSPEMTSLPSATLEAIFDADVKATCFPNSFSNVWHLYALASVLRRNIYSIYPMRNLKIRPYFNRVIRPRRCDHVPATLHIMWSQEHRQKVATRFSPNHFLQDSFHRGGVVPLQQFLQRFPEISRSTYYAWKQELLGSGTCQALAPKEVQVLEELEKLPDEQIAKGLGCSALAVSSPGMILMQRAKLYLEHCISLNTLVPYRCFKRRFPGISRSTYYNWRRKALRRNPGFKPAPALATAGAPQPASVPEEALLPWKGEVGEGPGQATAGGPPAPRELLPPKVPLSRWQRRLRRAARKQVLSGHLPFCRFRLRYPSLSPSTFWVWKSLARSWPRSLSKFQMQAPSLGKEGMEAEEKQEKEACRDVTAVTAPPVGDPPRGGPSREGATAQGRPHSSLPVTEAAAGGRDGQVLVMDMLATTKFKAQAKLFLQKRFQSKSFPSFKEFSALFPLTARSTYYMWKRALYDGLTLVDG</sequence>
<evidence type="ECO:0000256" key="1">
    <source>
        <dbReference type="ARBA" id="ARBA00007290"/>
    </source>
</evidence>
<dbReference type="GO" id="GO:0000785">
    <property type="term" value="C:chromatin"/>
    <property type="evidence" value="ECO:0007669"/>
    <property type="project" value="TreeGrafter"/>
</dbReference>
<dbReference type="AlphaFoldDB" id="A0A8C9K7P2"/>
<evidence type="ECO:0000256" key="2">
    <source>
        <dbReference type="ARBA" id="ARBA00020188"/>
    </source>
</evidence>
<feature type="region of interest" description="Disordered" evidence="3">
    <location>
        <begin position="397"/>
        <end position="419"/>
    </location>
</feature>
<evidence type="ECO:0000256" key="3">
    <source>
        <dbReference type="SAM" id="MobiDB-lite"/>
    </source>
</evidence>